<evidence type="ECO:0008006" key="3">
    <source>
        <dbReference type="Google" id="ProtNLM"/>
    </source>
</evidence>
<gene>
    <name evidence="1" type="ORF">SAMN05421688_1507</name>
</gene>
<dbReference type="Proteomes" id="UP000198796">
    <property type="component" value="Unassembled WGS sequence"/>
</dbReference>
<organism evidence="1 2">
    <name type="scientific">Poseidonocella pacifica</name>
    <dbReference type="NCBI Taxonomy" id="871651"/>
    <lineage>
        <taxon>Bacteria</taxon>
        <taxon>Pseudomonadati</taxon>
        <taxon>Pseudomonadota</taxon>
        <taxon>Alphaproteobacteria</taxon>
        <taxon>Rhodobacterales</taxon>
        <taxon>Roseobacteraceae</taxon>
        <taxon>Poseidonocella</taxon>
    </lineage>
</organism>
<accession>A0A1I0WLT1</accession>
<dbReference type="EMBL" id="FOJU01000002">
    <property type="protein sequence ID" value="SFA88963.1"/>
    <property type="molecule type" value="Genomic_DNA"/>
</dbReference>
<proteinExistence type="predicted"/>
<evidence type="ECO:0000313" key="1">
    <source>
        <dbReference type="EMBL" id="SFA88963.1"/>
    </source>
</evidence>
<dbReference type="RefSeq" id="WP_139226780.1">
    <property type="nucleotide sequence ID" value="NZ_FOJU01000002.1"/>
</dbReference>
<dbReference type="STRING" id="871651.SAMN05421688_1507"/>
<evidence type="ECO:0000313" key="2">
    <source>
        <dbReference type="Proteomes" id="UP000198796"/>
    </source>
</evidence>
<name>A0A1I0WLT1_9RHOB</name>
<keyword evidence="2" id="KW-1185">Reference proteome</keyword>
<protein>
    <recommendedName>
        <fullName evidence="3">Mrr N-terminal domain-containing protein</fullName>
    </recommendedName>
</protein>
<dbReference type="AlphaFoldDB" id="A0A1I0WLT1"/>
<reference evidence="1 2" key="1">
    <citation type="submission" date="2016-10" db="EMBL/GenBank/DDBJ databases">
        <authorList>
            <person name="de Groot N.N."/>
        </authorList>
    </citation>
    <scope>NUCLEOTIDE SEQUENCE [LARGE SCALE GENOMIC DNA]</scope>
    <source>
        <strain evidence="1 2">DSM 29316</strain>
    </source>
</reference>
<sequence>MHNLSERQKYVALSSLASSERALGYDELIAKMTEVSIEEFNTKSSVETPKFLPSLITELVREDFAVMAAPDRWKITDRGARVLKRISSRIRPKSPA</sequence>